<comment type="caution">
    <text evidence="8">The sequence shown here is derived from an EMBL/GenBank/DDBJ whole genome shotgun (WGS) entry which is preliminary data.</text>
</comment>
<proteinExistence type="predicted"/>
<feature type="binding site" evidence="6">
    <location>
        <position position="130"/>
    </location>
    <ligand>
        <name>Fe cation</name>
        <dbReference type="ChEBI" id="CHEBI:24875"/>
        <note>catalytic</note>
    </ligand>
</feature>
<evidence type="ECO:0000256" key="1">
    <source>
        <dbReference type="ARBA" id="ARBA00022723"/>
    </source>
</evidence>
<feature type="binding site" evidence="5">
    <location>
        <position position="158"/>
    </location>
    <ligand>
        <name>substrate</name>
    </ligand>
</feature>
<dbReference type="AlphaFoldDB" id="A0A0D6PL10"/>
<feature type="binding site" evidence="5">
    <location>
        <position position="132"/>
    </location>
    <ligand>
        <name>substrate</name>
    </ligand>
</feature>
<reference evidence="8 9" key="1">
    <citation type="submission" date="2012-11" db="EMBL/GenBank/DDBJ databases">
        <title>Whole genome sequence of Acidocella aminolytica 101 = DSM 11237.</title>
        <authorList>
            <person name="Azuma Y."/>
            <person name="Higashiura N."/>
            <person name="Hirakawa H."/>
            <person name="Matsushita K."/>
        </authorList>
    </citation>
    <scope>NUCLEOTIDE SEQUENCE [LARGE SCALE GENOMIC DNA]</scope>
    <source>
        <strain evidence="9">101 / DSM 11237</strain>
    </source>
</reference>
<sequence length="210" mass="22793">MTTGELFPETLALPGLTSLPGFALAEEQALLQTIDTVAARAPFRRMKTPGGKEMSAAMTNCGAAGWVSDARGYRYARLDPQSGQPWPKMPDSFRTLAQRAAAQSGFPGFVPDMALINRYEPGARMALHQDIDERNFAAPIVSVSLGLSAIFLWGGPKRTDKPARLPLHSGDVLVWGGTARKYYHGIAPIKTGEHKLTGATRFNLTFRHAL</sequence>
<evidence type="ECO:0000256" key="5">
    <source>
        <dbReference type="PIRSR" id="PIRSR604574-1"/>
    </source>
</evidence>
<dbReference type="OrthoDB" id="9796932at2"/>
<accession>A0A0D6PL10</accession>
<gene>
    <name evidence="8" type="ORF">Aam_126_027</name>
</gene>
<dbReference type="GO" id="GO:0035513">
    <property type="term" value="P:oxidative RNA demethylation"/>
    <property type="evidence" value="ECO:0007669"/>
    <property type="project" value="TreeGrafter"/>
</dbReference>
<dbReference type="GO" id="GO:0008198">
    <property type="term" value="F:ferrous iron binding"/>
    <property type="evidence" value="ECO:0007669"/>
    <property type="project" value="TreeGrafter"/>
</dbReference>
<keyword evidence="1 6" id="KW-0479">Metal-binding</keyword>
<evidence type="ECO:0000256" key="3">
    <source>
        <dbReference type="ARBA" id="ARBA00023002"/>
    </source>
</evidence>
<dbReference type="GO" id="GO:0005737">
    <property type="term" value="C:cytoplasm"/>
    <property type="evidence" value="ECO:0007669"/>
    <property type="project" value="TreeGrafter"/>
</dbReference>
<dbReference type="GO" id="GO:0035516">
    <property type="term" value="F:broad specificity oxidative DNA demethylase activity"/>
    <property type="evidence" value="ECO:0007669"/>
    <property type="project" value="TreeGrafter"/>
</dbReference>
<dbReference type="InterPro" id="IPR037151">
    <property type="entry name" value="AlkB-like_sf"/>
</dbReference>
<keyword evidence="4 6" id="KW-0408">Iron</keyword>
<dbReference type="InterPro" id="IPR005123">
    <property type="entry name" value="Oxoglu/Fe-dep_dioxygenase_dom"/>
</dbReference>
<dbReference type="InterPro" id="IPR004574">
    <property type="entry name" value="Alkb"/>
</dbReference>
<dbReference type="NCBIfam" id="NF011930">
    <property type="entry name" value="PRK15401.1"/>
    <property type="match status" value="1"/>
</dbReference>
<dbReference type="Proteomes" id="UP000032668">
    <property type="component" value="Unassembled WGS sequence"/>
</dbReference>
<evidence type="ECO:0000256" key="4">
    <source>
        <dbReference type="ARBA" id="ARBA00023004"/>
    </source>
</evidence>
<evidence type="ECO:0000256" key="2">
    <source>
        <dbReference type="ARBA" id="ARBA00022964"/>
    </source>
</evidence>
<feature type="binding site" evidence="5">
    <location>
        <begin position="117"/>
        <end position="119"/>
    </location>
    <ligand>
        <name>2-oxoglutarate</name>
        <dbReference type="ChEBI" id="CHEBI:16810"/>
    </ligand>
</feature>
<evidence type="ECO:0000313" key="8">
    <source>
        <dbReference type="EMBL" id="GAN81898.1"/>
    </source>
</evidence>
<feature type="binding site" evidence="6">
    <location>
        <position position="128"/>
    </location>
    <ligand>
        <name>Fe cation</name>
        <dbReference type="ChEBI" id="CHEBI:24875"/>
        <note>catalytic</note>
    </ligand>
</feature>
<feature type="binding site" evidence="5">
    <location>
        <position position="66"/>
    </location>
    <ligand>
        <name>substrate</name>
    </ligand>
</feature>
<dbReference type="InterPro" id="IPR027450">
    <property type="entry name" value="AlkB-like"/>
</dbReference>
<dbReference type="RefSeq" id="WP_048880280.1">
    <property type="nucleotide sequence ID" value="NZ_BANC01000124.1"/>
</dbReference>
<dbReference type="PANTHER" id="PTHR16557:SF2">
    <property type="entry name" value="NUCLEIC ACID DIOXYGENASE ALKBH1"/>
    <property type="match status" value="1"/>
</dbReference>
<name>A0A0D6PL10_9PROT</name>
<dbReference type="STRING" id="1120923.SAMN02746095_02454"/>
<evidence type="ECO:0000259" key="7">
    <source>
        <dbReference type="PROSITE" id="PS51471"/>
    </source>
</evidence>
<dbReference type="PROSITE" id="PS51471">
    <property type="entry name" value="FE2OG_OXY"/>
    <property type="match status" value="1"/>
</dbReference>
<feature type="binding site" evidence="6">
    <location>
        <position position="184"/>
    </location>
    <ligand>
        <name>Fe cation</name>
        <dbReference type="ChEBI" id="CHEBI:24875"/>
        <note>catalytic</note>
    </ligand>
</feature>
<organism evidence="8 9">
    <name type="scientific">Acidocella aminolytica 101 = DSM 11237</name>
    <dbReference type="NCBI Taxonomy" id="1120923"/>
    <lineage>
        <taxon>Bacteria</taxon>
        <taxon>Pseudomonadati</taxon>
        <taxon>Pseudomonadota</taxon>
        <taxon>Alphaproteobacteria</taxon>
        <taxon>Acetobacterales</taxon>
        <taxon>Acidocellaceae</taxon>
        <taxon>Acidocella</taxon>
    </lineage>
</organism>
<keyword evidence="9" id="KW-1185">Reference proteome</keyword>
<dbReference type="EMBL" id="BANC01000124">
    <property type="protein sequence ID" value="GAN81898.1"/>
    <property type="molecule type" value="Genomic_DNA"/>
</dbReference>
<dbReference type="PANTHER" id="PTHR16557">
    <property type="entry name" value="ALKYLATED DNA REPAIR PROTEIN ALKB-RELATED"/>
    <property type="match status" value="1"/>
</dbReference>
<dbReference type="SUPFAM" id="SSF51197">
    <property type="entry name" value="Clavaminate synthase-like"/>
    <property type="match status" value="1"/>
</dbReference>
<protein>
    <submittedName>
        <fullName evidence="8">DNA repair protein for alkylated DNA AlkB</fullName>
    </submittedName>
</protein>
<dbReference type="Gene3D" id="2.60.120.590">
    <property type="entry name" value="Alpha-ketoglutarate-dependent dioxygenase AlkB-like"/>
    <property type="match status" value="1"/>
</dbReference>
<feature type="domain" description="Fe2OG dioxygenase" evidence="7">
    <location>
        <begin position="110"/>
        <end position="210"/>
    </location>
</feature>
<dbReference type="GO" id="GO:0035515">
    <property type="term" value="F:oxidative RNA demethylase activity"/>
    <property type="evidence" value="ECO:0007669"/>
    <property type="project" value="TreeGrafter"/>
</dbReference>
<feature type="binding site" evidence="5">
    <location>
        <begin position="201"/>
        <end position="207"/>
    </location>
    <ligand>
        <name>2-oxoglutarate</name>
        <dbReference type="ChEBI" id="CHEBI:16810"/>
    </ligand>
</feature>
<keyword evidence="2" id="KW-0223">Dioxygenase</keyword>
<feature type="binding site" evidence="5">
    <location>
        <begin position="73"/>
        <end position="75"/>
    </location>
    <ligand>
        <name>substrate</name>
    </ligand>
</feature>
<comment type="cofactor">
    <cofactor evidence="6">
        <name>Fe(2+)</name>
        <dbReference type="ChEBI" id="CHEBI:29033"/>
    </cofactor>
    <text evidence="6">Binds 1 Fe(2+) ion per subunit.</text>
</comment>
<evidence type="ECO:0000313" key="9">
    <source>
        <dbReference type="Proteomes" id="UP000032668"/>
    </source>
</evidence>
<dbReference type="Pfam" id="PF13532">
    <property type="entry name" value="2OG-FeII_Oxy_2"/>
    <property type="match status" value="1"/>
</dbReference>
<evidence type="ECO:0000256" key="6">
    <source>
        <dbReference type="PIRSR" id="PIRSR604574-2"/>
    </source>
</evidence>
<keyword evidence="3" id="KW-0560">Oxidoreductase</keyword>